<evidence type="ECO:0000256" key="15">
    <source>
        <dbReference type="ARBA" id="ARBA00040883"/>
    </source>
</evidence>
<feature type="binding site" evidence="16">
    <location>
        <position position="133"/>
    </location>
    <ligand>
        <name>ATP</name>
        <dbReference type="ChEBI" id="CHEBI:30616"/>
    </ligand>
</feature>
<feature type="transmembrane region" description="Helical" evidence="17">
    <location>
        <begin position="111"/>
        <end position="132"/>
    </location>
</feature>
<reference evidence="18 19" key="1">
    <citation type="journal article" date="2022" name="ISME Commun">
        <title>Vulcanimicrobium alpinus gen. nov. sp. nov., the first cultivated representative of the candidate phylum 'Eremiobacterota', is a metabolically versatile aerobic anoxygenic phototroph.</title>
        <authorList>
            <person name="Yabe S."/>
            <person name="Muto K."/>
            <person name="Abe K."/>
            <person name="Yokota A."/>
            <person name="Staudigel H."/>
            <person name="Tebo B.M."/>
        </authorList>
    </citation>
    <scope>NUCLEOTIDE SEQUENCE [LARGE SCALE GENOMIC DNA]</scope>
    <source>
        <strain evidence="18 19">WC8-2</strain>
    </source>
</reference>
<accession>A0AAN2CAY3</accession>
<sequence>MLLCIDVGNTETKLGAFDRAGAILGTWRVTTARRRTPDEYGVLFAAFFSAAHFAIGDIEAIAVSSVVPSVDRPLAEGCEKYFGVVPSFFSAATQTSLIVRTERPREVGSDLIAAAIGAVAFVGTPAIAINFGTATTFGAIDRDGAYVGAAIATGLQVSLDALVGRTAKLPQVALVAPGVPVGRETVTSIQAGLIYGAVGQTEELVRRIRGMLGEDARVIASGGLAPVVAAETAVIERVEPHLVLHGLRLGHLHANGSAASG</sequence>
<feature type="binding site" evidence="16">
    <location>
        <position position="185"/>
    </location>
    <ligand>
        <name>substrate</name>
    </ligand>
</feature>
<evidence type="ECO:0000256" key="11">
    <source>
        <dbReference type="ARBA" id="ARBA00022840"/>
    </source>
</evidence>
<keyword evidence="9 16" id="KW-0547">Nucleotide-binding</keyword>
<dbReference type="PANTHER" id="PTHR34265">
    <property type="entry name" value="TYPE III PANTOTHENATE KINASE"/>
    <property type="match status" value="1"/>
</dbReference>
<gene>
    <name evidence="16 18" type="primary">coaX</name>
    <name evidence="18" type="ORF">WPS_28920</name>
</gene>
<comment type="cofactor">
    <cofactor evidence="2">
        <name>K(+)</name>
        <dbReference type="ChEBI" id="CHEBI:29103"/>
    </cofactor>
</comment>
<feature type="binding site" evidence="16">
    <location>
        <begin position="6"/>
        <end position="13"/>
    </location>
    <ligand>
        <name>ATP</name>
        <dbReference type="ChEBI" id="CHEBI:30616"/>
    </ligand>
</feature>
<comment type="catalytic activity">
    <reaction evidence="1 16">
        <text>(R)-pantothenate + ATP = (R)-4'-phosphopantothenate + ADP + H(+)</text>
        <dbReference type="Rhea" id="RHEA:16373"/>
        <dbReference type="ChEBI" id="CHEBI:10986"/>
        <dbReference type="ChEBI" id="CHEBI:15378"/>
        <dbReference type="ChEBI" id="CHEBI:29032"/>
        <dbReference type="ChEBI" id="CHEBI:30616"/>
        <dbReference type="ChEBI" id="CHEBI:456216"/>
        <dbReference type="EC" id="2.7.1.33"/>
    </reaction>
</comment>
<dbReference type="Pfam" id="PF03309">
    <property type="entry name" value="Pan_kinase"/>
    <property type="match status" value="1"/>
</dbReference>
<dbReference type="GO" id="GO:0015937">
    <property type="term" value="P:coenzyme A biosynthetic process"/>
    <property type="evidence" value="ECO:0007669"/>
    <property type="project" value="UniProtKB-UniRule"/>
</dbReference>
<evidence type="ECO:0000256" key="9">
    <source>
        <dbReference type="ARBA" id="ARBA00022741"/>
    </source>
</evidence>
<dbReference type="NCBIfam" id="NF009855">
    <property type="entry name" value="PRK13321.1"/>
    <property type="match status" value="1"/>
</dbReference>
<dbReference type="GO" id="GO:0005524">
    <property type="term" value="F:ATP binding"/>
    <property type="evidence" value="ECO:0007669"/>
    <property type="project" value="UniProtKB-UniRule"/>
</dbReference>
<keyword evidence="17" id="KW-1133">Transmembrane helix</keyword>
<evidence type="ECO:0000256" key="8">
    <source>
        <dbReference type="ARBA" id="ARBA00022679"/>
    </source>
</evidence>
<dbReference type="EMBL" id="AP025523">
    <property type="protein sequence ID" value="BDE07616.1"/>
    <property type="molecule type" value="Genomic_DNA"/>
</dbReference>
<evidence type="ECO:0000256" key="16">
    <source>
        <dbReference type="HAMAP-Rule" id="MF_01274"/>
    </source>
</evidence>
<comment type="caution">
    <text evidence="16">Lacks conserved residue(s) required for the propagation of feature annotation.</text>
</comment>
<evidence type="ECO:0000313" key="19">
    <source>
        <dbReference type="Proteomes" id="UP001317532"/>
    </source>
</evidence>
<dbReference type="SUPFAM" id="SSF53067">
    <property type="entry name" value="Actin-like ATPase domain"/>
    <property type="match status" value="2"/>
</dbReference>
<dbReference type="GO" id="GO:0005737">
    <property type="term" value="C:cytoplasm"/>
    <property type="evidence" value="ECO:0007669"/>
    <property type="project" value="UniProtKB-SubCell"/>
</dbReference>
<evidence type="ECO:0000256" key="4">
    <source>
        <dbReference type="ARBA" id="ARBA00005225"/>
    </source>
</evidence>
<dbReference type="Proteomes" id="UP001317532">
    <property type="component" value="Chromosome"/>
</dbReference>
<keyword evidence="13 16" id="KW-0173">Coenzyme A biosynthesis</keyword>
<feature type="transmembrane region" description="Helical" evidence="17">
    <location>
        <begin position="40"/>
        <end position="61"/>
    </location>
</feature>
<comment type="subcellular location">
    <subcellularLocation>
        <location evidence="3 16">Cytoplasm</location>
    </subcellularLocation>
</comment>
<evidence type="ECO:0000256" key="6">
    <source>
        <dbReference type="ARBA" id="ARBA00012102"/>
    </source>
</evidence>
<dbReference type="Gene3D" id="3.30.420.40">
    <property type="match status" value="2"/>
</dbReference>
<comment type="cofactor">
    <cofactor evidence="16">
        <name>NH4(+)</name>
        <dbReference type="ChEBI" id="CHEBI:28938"/>
    </cofactor>
    <cofactor evidence="16">
        <name>K(+)</name>
        <dbReference type="ChEBI" id="CHEBI:29103"/>
    </cofactor>
    <text evidence="16">A monovalent cation. Ammonium or potassium.</text>
</comment>
<evidence type="ECO:0000256" key="12">
    <source>
        <dbReference type="ARBA" id="ARBA00022958"/>
    </source>
</evidence>
<feature type="active site" description="Proton acceptor" evidence="16">
    <location>
        <position position="110"/>
    </location>
</feature>
<keyword evidence="10 16" id="KW-0418">Kinase</keyword>
<comment type="subunit">
    <text evidence="5 16">Homodimer.</text>
</comment>
<keyword evidence="11 16" id="KW-0067">ATP-binding</keyword>
<keyword evidence="8 16" id="KW-0808">Transferase</keyword>
<comment type="function">
    <text evidence="16">Catalyzes the phosphorylation of pantothenate (Pan), the first step in CoA biosynthesis.</text>
</comment>
<proteinExistence type="inferred from homology"/>
<evidence type="ECO:0000256" key="13">
    <source>
        <dbReference type="ARBA" id="ARBA00022993"/>
    </source>
</evidence>
<evidence type="ECO:0000256" key="2">
    <source>
        <dbReference type="ARBA" id="ARBA00001958"/>
    </source>
</evidence>
<keyword evidence="17" id="KW-0472">Membrane</keyword>
<dbReference type="CDD" id="cd24015">
    <property type="entry name" value="ASKHA_NBD_PanK-III"/>
    <property type="match status" value="1"/>
</dbReference>
<dbReference type="EC" id="2.7.1.33" evidence="6 16"/>
<evidence type="ECO:0000256" key="1">
    <source>
        <dbReference type="ARBA" id="ARBA00001206"/>
    </source>
</evidence>
<keyword evidence="17" id="KW-0812">Transmembrane</keyword>
<keyword evidence="7 16" id="KW-0963">Cytoplasm</keyword>
<protein>
    <recommendedName>
        <fullName evidence="15 16">Type III pantothenate kinase</fullName>
        <ecNumber evidence="6 16">2.7.1.33</ecNumber>
    </recommendedName>
    <alternativeName>
        <fullName evidence="16">PanK-III</fullName>
    </alternativeName>
    <alternativeName>
        <fullName evidence="16">Pantothenic acid kinase</fullName>
    </alternativeName>
</protein>
<dbReference type="AlphaFoldDB" id="A0AAN2CAY3"/>
<evidence type="ECO:0000256" key="5">
    <source>
        <dbReference type="ARBA" id="ARBA00011738"/>
    </source>
</evidence>
<dbReference type="KEGG" id="vab:WPS_28920"/>
<keyword evidence="12 16" id="KW-0630">Potassium</keyword>
<dbReference type="PANTHER" id="PTHR34265:SF1">
    <property type="entry name" value="TYPE III PANTOTHENATE KINASE"/>
    <property type="match status" value="1"/>
</dbReference>
<comment type="pathway">
    <text evidence="4 16">Cofactor biosynthesis; coenzyme A biosynthesis; CoA from (R)-pantothenate: step 1/5.</text>
</comment>
<dbReference type="InterPro" id="IPR043129">
    <property type="entry name" value="ATPase_NBD"/>
</dbReference>
<dbReference type="NCBIfam" id="TIGR00671">
    <property type="entry name" value="baf"/>
    <property type="match status" value="1"/>
</dbReference>
<evidence type="ECO:0000256" key="3">
    <source>
        <dbReference type="ARBA" id="ARBA00004496"/>
    </source>
</evidence>
<dbReference type="GO" id="GO:0004594">
    <property type="term" value="F:pantothenate kinase activity"/>
    <property type="evidence" value="ECO:0007669"/>
    <property type="project" value="UniProtKB-UniRule"/>
</dbReference>
<evidence type="ECO:0000313" key="18">
    <source>
        <dbReference type="EMBL" id="BDE07616.1"/>
    </source>
</evidence>
<dbReference type="RefSeq" id="WP_317997559.1">
    <property type="nucleotide sequence ID" value="NZ_AP025523.1"/>
</dbReference>
<keyword evidence="19" id="KW-1185">Reference proteome</keyword>
<evidence type="ECO:0000256" key="7">
    <source>
        <dbReference type="ARBA" id="ARBA00022490"/>
    </source>
</evidence>
<evidence type="ECO:0000256" key="17">
    <source>
        <dbReference type="SAM" id="Phobius"/>
    </source>
</evidence>
<dbReference type="HAMAP" id="MF_01274">
    <property type="entry name" value="Pantothen_kinase_3"/>
    <property type="match status" value="1"/>
</dbReference>
<evidence type="ECO:0000256" key="10">
    <source>
        <dbReference type="ARBA" id="ARBA00022777"/>
    </source>
</evidence>
<dbReference type="InterPro" id="IPR004619">
    <property type="entry name" value="Type_III_PanK"/>
</dbReference>
<evidence type="ECO:0000256" key="14">
    <source>
        <dbReference type="ARBA" id="ARBA00038036"/>
    </source>
</evidence>
<organism evidence="18 19">
    <name type="scientific">Vulcanimicrobium alpinum</name>
    <dbReference type="NCBI Taxonomy" id="3016050"/>
    <lineage>
        <taxon>Bacteria</taxon>
        <taxon>Bacillati</taxon>
        <taxon>Vulcanimicrobiota</taxon>
        <taxon>Vulcanimicrobiia</taxon>
        <taxon>Vulcanimicrobiales</taxon>
        <taxon>Vulcanimicrobiaceae</taxon>
        <taxon>Vulcanimicrobium</taxon>
    </lineage>
</organism>
<comment type="similarity">
    <text evidence="14 16">Belongs to the type III pantothenate kinase family.</text>
</comment>
<feature type="binding site" evidence="16">
    <location>
        <begin position="108"/>
        <end position="111"/>
    </location>
    <ligand>
        <name>substrate</name>
    </ligand>
</feature>
<name>A0AAN2CAY3_UNVUL</name>